<proteinExistence type="predicted"/>
<dbReference type="OrthoDB" id="3365616at2759"/>
<feature type="region of interest" description="Disordered" evidence="1">
    <location>
        <begin position="205"/>
        <end position="231"/>
    </location>
</feature>
<dbReference type="AlphaFoldDB" id="A0A9W8XST4"/>
<name>A0A9W8XST4_9PLEO</name>
<organism evidence="2 3">
    <name type="scientific">Didymosphaeria variabile</name>
    <dbReference type="NCBI Taxonomy" id="1932322"/>
    <lineage>
        <taxon>Eukaryota</taxon>
        <taxon>Fungi</taxon>
        <taxon>Dikarya</taxon>
        <taxon>Ascomycota</taxon>
        <taxon>Pezizomycotina</taxon>
        <taxon>Dothideomycetes</taxon>
        <taxon>Pleosporomycetidae</taxon>
        <taxon>Pleosporales</taxon>
        <taxon>Massarineae</taxon>
        <taxon>Didymosphaeriaceae</taxon>
        <taxon>Didymosphaeria</taxon>
    </lineage>
</organism>
<comment type="caution">
    <text evidence="2">The sequence shown here is derived from an EMBL/GenBank/DDBJ whole genome shotgun (WGS) entry which is preliminary data.</text>
</comment>
<keyword evidence="3" id="KW-1185">Reference proteome</keyword>
<evidence type="ECO:0000313" key="2">
    <source>
        <dbReference type="EMBL" id="KAJ4358001.1"/>
    </source>
</evidence>
<evidence type="ECO:0000256" key="1">
    <source>
        <dbReference type="SAM" id="MobiDB-lite"/>
    </source>
</evidence>
<dbReference type="Proteomes" id="UP001140513">
    <property type="component" value="Unassembled WGS sequence"/>
</dbReference>
<evidence type="ECO:0000313" key="3">
    <source>
        <dbReference type="Proteomes" id="UP001140513"/>
    </source>
</evidence>
<dbReference type="EMBL" id="JAPEUX010000002">
    <property type="protein sequence ID" value="KAJ4358001.1"/>
    <property type="molecule type" value="Genomic_DNA"/>
</dbReference>
<protein>
    <submittedName>
        <fullName evidence="2">Uncharacterized protein</fullName>
    </submittedName>
</protein>
<reference evidence="2" key="1">
    <citation type="submission" date="2022-10" db="EMBL/GenBank/DDBJ databases">
        <title>Tapping the CABI collections for fungal endophytes: first genome assemblies for Collariella, Neodidymelliopsis, Ascochyta clinopodiicola, Didymella pomorum, Didymosphaeria variabile, Neocosmospora piperis and Neocucurbitaria cava.</title>
        <authorList>
            <person name="Hill R."/>
        </authorList>
    </citation>
    <scope>NUCLEOTIDE SEQUENCE</scope>
    <source>
        <strain evidence="2">IMI 356815</strain>
    </source>
</reference>
<dbReference type="RefSeq" id="XP_056074860.1">
    <property type="nucleotide sequence ID" value="XM_056211387.1"/>
</dbReference>
<gene>
    <name evidence="2" type="ORF">N0V89_002579</name>
</gene>
<sequence>MGPPELSTPTSTRNAMQLLSTVTEPTRLLITASFPQDFCLSTGSARNVALRLTAKGLNNSAHFLFLSSFQLLLFAYTDIRAGSASSGQMSCWTIQSLSNLNLRLALGDEEGECDIDPTLWCDKRVPETAVPNFDACNISRRYEAEILLGLQCRHAGKAGRVSVVQLRVPVRIGSGLMPGRKLEDLETMEIRLGLQRESVVGQVSSMEEFGEKEAFPAPPTYEEATQRPEER</sequence>
<dbReference type="GeneID" id="80906109"/>
<accession>A0A9W8XST4</accession>